<evidence type="ECO:0000256" key="1">
    <source>
        <dbReference type="SAM" id="SignalP"/>
    </source>
</evidence>
<organism evidence="2 3">
    <name type="scientific">Plenodomus tracheiphilus IPT5</name>
    <dbReference type="NCBI Taxonomy" id="1408161"/>
    <lineage>
        <taxon>Eukaryota</taxon>
        <taxon>Fungi</taxon>
        <taxon>Dikarya</taxon>
        <taxon>Ascomycota</taxon>
        <taxon>Pezizomycotina</taxon>
        <taxon>Dothideomycetes</taxon>
        <taxon>Pleosporomycetidae</taxon>
        <taxon>Pleosporales</taxon>
        <taxon>Pleosporineae</taxon>
        <taxon>Leptosphaeriaceae</taxon>
        <taxon>Plenodomus</taxon>
    </lineage>
</organism>
<name>A0A6A7B1N3_9PLEO</name>
<feature type="chain" id="PRO_5025460077" evidence="1">
    <location>
        <begin position="23"/>
        <end position="86"/>
    </location>
</feature>
<feature type="signal peptide" evidence="1">
    <location>
        <begin position="1"/>
        <end position="22"/>
    </location>
</feature>
<protein>
    <submittedName>
        <fullName evidence="2">Uncharacterized protein</fullName>
    </submittedName>
</protein>
<gene>
    <name evidence="2" type="ORF">T440DRAFT_133456</name>
</gene>
<reference evidence="2" key="1">
    <citation type="submission" date="2020-01" db="EMBL/GenBank/DDBJ databases">
        <authorList>
            <consortium name="DOE Joint Genome Institute"/>
            <person name="Haridas S."/>
            <person name="Albert R."/>
            <person name="Binder M."/>
            <person name="Bloem J."/>
            <person name="Labutti K."/>
            <person name="Salamov A."/>
            <person name="Andreopoulos B."/>
            <person name="Baker S.E."/>
            <person name="Barry K."/>
            <person name="Bills G."/>
            <person name="Bluhm B.H."/>
            <person name="Cannon C."/>
            <person name="Castanera R."/>
            <person name="Culley D.E."/>
            <person name="Daum C."/>
            <person name="Ezra D."/>
            <person name="Gonzalez J.B."/>
            <person name="Henrissat B."/>
            <person name="Kuo A."/>
            <person name="Liang C."/>
            <person name="Lipzen A."/>
            <person name="Lutzoni F."/>
            <person name="Magnuson J."/>
            <person name="Mondo S."/>
            <person name="Nolan M."/>
            <person name="Ohm R."/>
            <person name="Pangilinan J."/>
            <person name="Park H.-J."/>
            <person name="Ramirez L."/>
            <person name="Alfaro M."/>
            <person name="Sun H."/>
            <person name="Tritt A."/>
            <person name="Yoshinaga Y."/>
            <person name="Zwiers L.-H."/>
            <person name="Turgeon B.G."/>
            <person name="Goodwin S.B."/>
            <person name="Spatafora J.W."/>
            <person name="Crous P.W."/>
            <person name="Grigoriev I.V."/>
        </authorList>
    </citation>
    <scope>NUCLEOTIDE SEQUENCE</scope>
    <source>
        <strain evidence="2">IPT5</strain>
    </source>
</reference>
<accession>A0A6A7B1N3</accession>
<sequence length="86" mass="9433">MPLGAALEWAIADCILVDAAVARLWVFWLQPELLHACAPCDEMVVCEAIRIIRDFCITQTPQTDDDGLHDAASATNKPLIFQLGPI</sequence>
<dbReference type="AlphaFoldDB" id="A0A6A7B1N3"/>
<keyword evidence="1" id="KW-0732">Signal</keyword>
<dbReference type="Proteomes" id="UP000799423">
    <property type="component" value="Unassembled WGS sequence"/>
</dbReference>
<keyword evidence="3" id="KW-1185">Reference proteome</keyword>
<proteinExistence type="predicted"/>
<evidence type="ECO:0000313" key="3">
    <source>
        <dbReference type="Proteomes" id="UP000799423"/>
    </source>
</evidence>
<dbReference type="EMBL" id="MU006312">
    <property type="protein sequence ID" value="KAF2849292.1"/>
    <property type="molecule type" value="Genomic_DNA"/>
</dbReference>
<evidence type="ECO:0000313" key="2">
    <source>
        <dbReference type="EMBL" id="KAF2849292.1"/>
    </source>
</evidence>